<feature type="domain" description="Berberine/berberine-like" evidence="3">
    <location>
        <begin position="30"/>
        <end position="87"/>
    </location>
</feature>
<dbReference type="InterPro" id="IPR012951">
    <property type="entry name" value="BBE"/>
</dbReference>
<protein>
    <submittedName>
        <fullName evidence="4">Berberine/berberine-like</fullName>
    </submittedName>
</protein>
<keyword evidence="2" id="KW-0274">FAD</keyword>
<dbReference type="PANTHER" id="PTHR32448">
    <property type="entry name" value="OS08G0158400 PROTEIN"/>
    <property type="match status" value="1"/>
</dbReference>
<evidence type="ECO:0000313" key="4">
    <source>
        <dbReference type="EMBL" id="PON38466.1"/>
    </source>
</evidence>
<evidence type="ECO:0000256" key="2">
    <source>
        <dbReference type="ARBA" id="ARBA00022827"/>
    </source>
</evidence>
<keyword evidence="1" id="KW-0285">Flavoprotein</keyword>
<keyword evidence="5" id="KW-1185">Reference proteome</keyword>
<evidence type="ECO:0000313" key="5">
    <source>
        <dbReference type="Proteomes" id="UP000237105"/>
    </source>
</evidence>
<dbReference type="Proteomes" id="UP000237105">
    <property type="component" value="Unassembled WGS sequence"/>
</dbReference>
<dbReference type="AlphaFoldDB" id="A0A2P5API3"/>
<name>A0A2P5API3_PARAD</name>
<dbReference type="GO" id="GO:0050660">
    <property type="term" value="F:flavin adenine dinucleotide binding"/>
    <property type="evidence" value="ECO:0007669"/>
    <property type="project" value="InterPro"/>
</dbReference>
<gene>
    <name evidence="4" type="ORF">PanWU01x14_312520</name>
</gene>
<accession>A0A2P5API3</accession>
<comment type="caution">
    <text evidence="4">The sequence shown here is derived from an EMBL/GenBank/DDBJ whole genome shotgun (WGS) entry which is preliminary data.</text>
</comment>
<evidence type="ECO:0000256" key="1">
    <source>
        <dbReference type="ARBA" id="ARBA00022630"/>
    </source>
</evidence>
<evidence type="ECO:0000259" key="3">
    <source>
        <dbReference type="Pfam" id="PF08031"/>
    </source>
</evidence>
<sequence length="93" mass="10881">MILYLMTMEERSSTESLYDSLRVQESKGGAYLNYRDLDIGRNNNNGTTSYAQASIWGFKYFERNFNRLVRLKTIPDPDNFFRNEQSITPLPSL</sequence>
<reference evidence="5" key="1">
    <citation type="submission" date="2016-06" db="EMBL/GenBank/DDBJ databases">
        <title>Parallel loss of symbiosis genes in relatives of nitrogen-fixing non-legume Parasponia.</title>
        <authorList>
            <person name="Van Velzen R."/>
            <person name="Holmer R."/>
            <person name="Bu F."/>
            <person name="Rutten L."/>
            <person name="Van Zeijl A."/>
            <person name="Liu W."/>
            <person name="Santuari L."/>
            <person name="Cao Q."/>
            <person name="Sharma T."/>
            <person name="Shen D."/>
            <person name="Roswanjaya Y."/>
            <person name="Wardhani T."/>
            <person name="Kalhor M.S."/>
            <person name="Jansen J."/>
            <person name="Van den Hoogen J."/>
            <person name="Gungor B."/>
            <person name="Hartog M."/>
            <person name="Hontelez J."/>
            <person name="Verver J."/>
            <person name="Yang W.-C."/>
            <person name="Schijlen E."/>
            <person name="Repin R."/>
            <person name="Schilthuizen M."/>
            <person name="Schranz E."/>
            <person name="Heidstra R."/>
            <person name="Miyata K."/>
            <person name="Fedorova E."/>
            <person name="Kohlen W."/>
            <person name="Bisseling T."/>
            <person name="Smit S."/>
            <person name="Geurts R."/>
        </authorList>
    </citation>
    <scope>NUCLEOTIDE SEQUENCE [LARGE SCALE GENOMIC DNA]</scope>
    <source>
        <strain evidence="5">cv. WU1-14</strain>
    </source>
</reference>
<dbReference type="OrthoDB" id="407275at2759"/>
<dbReference type="STRING" id="3476.A0A2P5API3"/>
<dbReference type="EMBL" id="JXTB01000494">
    <property type="protein sequence ID" value="PON38466.1"/>
    <property type="molecule type" value="Genomic_DNA"/>
</dbReference>
<dbReference type="Gene3D" id="3.40.462.20">
    <property type="match status" value="1"/>
</dbReference>
<dbReference type="Gene3D" id="3.30.465.10">
    <property type="match status" value="1"/>
</dbReference>
<dbReference type="InterPro" id="IPR016169">
    <property type="entry name" value="FAD-bd_PCMH_sub2"/>
</dbReference>
<dbReference type="GO" id="GO:0016491">
    <property type="term" value="F:oxidoreductase activity"/>
    <property type="evidence" value="ECO:0007669"/>
    <property type="project" value="InterPro"/>
</dbReference>
<dbReference type="Pfam" id="PF08031">
    <property type="entry name" value="BBE"/>
    <property type="match status" value="1"/>
</dbReference>
<organism evidence="4 5">
    <name type="scientific">Parasponia andersonii</name>
    <name type="common">Sponia andersonii</name>
    <dbReference type="NCBI Taxonomy" id="3476"/>
    <lineage>
        <taxon>Eukaryota</taxon>
        <taxon>Viridiplantae</taxon>
        <taxon>Streptophyta</taxon>
        <taxon>Embryophyta</taxon>
        <taxon>Tracheophyta</taxon>
        <taxon>Spermatophyta</taxon>
        <taxon>Magnoliopsida</taxon>
        <taxon>eudicotyledons</taxon>
        <taxon>Gunneridae</taxon>
        <taxon>Pentapetalae</taxon>
        <taxon>rosids</taxon>
        <taxon>fabids</taxon>
        <taxon>Rosales</taxon>
        <taxon>Cannabaceae</taxon>
        <taxon>Parasponia</taxon>
    </lineage>
</organism>
<proteinExistence type="predicted"/>